<evidence type="ECO:0008006" key="3">
    <source>
        <dbReference type="Google" id="ProtNLM"/>
    </source>
</evidence>
<evidence type="ECO:0000313" key="2">
    <source>
        <dbReference type="Proteomes" id="UP000520767"/>
    </source>
</evidence>
<dbReference type="InterPro" id="IPR008775">
    <property type="entry name" value="Phytyl_CoA_dOase-like"/>
</dbReference>
<name>A0A7W7VG23_9PSEU</name>
<dbReference type="GO" id="GO:0016706">
    <property type="term" value="F:2-oxoglutarate-dependent dioxygenase activity"/>
    <property type="evidence" value="ECO:0007669"/>
    <property type="project" value="UniProtKB-ARBA"/>
</dbReference>
<dbReference type="Pfam" id="PF05721">
    <property type="entry name" value="PhyH"/>
    <property type="match status" value="1"/>
</dbReference>
<organism evidence="1 2">
    <name type="scientific">Actinophytocola algeriensis</name>
    <dbReference type="NCBI Taxonomy" id="1768010"/>
    <lineage>
        <taxon>Bacteria</taxon>
        <taxon>Bacillati</taxon>
        <taxon>Actinomycetota</taxon>
        <taxon>Actinomycetes</taxon>
        <taxon>Pseudonocardiales</taxon>
        <taxon>Pseudonocardiaceae</taxon>
    </lineage>
</organism>
<dbReference type="InterPro" id="IPR051961">
    <property type="entry name" value="Fungal_Metabolite_Diox"/>
</dbReference>
<dbReference type="EMBL" id="JACHJQ010000005">
    <property type="protein sequence ID" value="MBB4908625.1"/>
    <property type="molecule type" value="Genomic_DNA"/>
</dbReference>
<dbReference type="Gene3D" id="2.60.120.620">
    <property type="entry name" value="q2cbj1_9rhob like domain"/>
    <property type="match status" value="1"/>
</dbReference>
<keyword evidence="2" id="KW-1185">Reference proteome</keyword>
<sequence length="274" mass="30648">MAGDVAGPSAQEIEQLHTDGIVGRRSAFSPEWADRLGEDIMTIFQESLELPGAAVGRGPNRYYVEIHPERLRGFLELVTHPWVTGICEKVLGAEYQFVEVGFDVPLPGAENQPWHRDFPSPPETVRDHKLTSLAFNLTTVDVTPEMGPFEIAPGTQWDDSPEFEHGMFPPRSHWPRYEALGRSRLTRRGDISARSALTIHRGTANRSDTPRPTLVLGVDAPGAGNDERHDLMVTRDYHRELPETLLAHFPCRVVDRLEPIEQQHTIEGLVMGAP</sequence>
<accession>A0A7W7VG23</accession>
<dbReference type="SUPFAM" id="SSF51197">
    <property type="entry name" value="Clavaminate synthase-like"/>
    <property type="match status" value="1"/>
</dbReference>
<evidence type="ECO:0000313" key="1">
    <source>
        <dbReference type="EMBL" id="MBB4908625.1"/>
    </source>
</evidence>
<dbReference type="RefSeq" id="WP_184812758.1">
    <property type="nucleotide sequence ID" value="NZ_JACHJQ010000005.1"/>
</dbReference>
<protein>
    <recommendedName>
        <fullName evidence="3">Phytanoyl-CoA dioxygenase PhyH</fullName>
    </recommendedName>
</protein>
<proteinExistence type="predicted"/>
<dbReference type="PANTHER" id="PTHR37563:SF2">
    <property type="entry name" value="PHYTANOYL-COA DIOXYGENASE FAMILY PROTEIN (AFU_ORTHOLOGUE AFUA_2G03330)"/>
    <property type="match status" value="1"/>
</dbReference>
<comment type="caution">
    <text evidence="1">The sequence shown here is derived from an EMBL/GenBank/DDBJ whole genome shotgun (WGS) entry which is preliminary data.</text>
</comment>
<dbReference type="Proteomes" id="UP000520767">
    <property type="component" value="Unassembled WGS sequence"/>
</dbReference>
<gene>
    <name evidence="1" type="ORF">FHR82_004878</name>
</gene>
<dbReference type="PANTHER" id="PTHR37563">
    <property type="entry name" value="PHYTANOYL-COA DIOXYGENASE FAMILY PROTEIN (AFU_ORTHOLOGUE AFUA_2G03330)"/>
    <property type="match status" value="1"/>
</dbReference>
<reference evidence="1 2" key="1">
    <citation type="submission" date="2020-08" db="EMBL/GenBank/DDBJ databases">
        <title>Genomic Encyclopedia of Type Strains, Phase III (KMG-III): the genomes of soil and plant-associated and newly described type strains.</title>
        <authorList>
            <person name="Whitman W."/>
        </authorList>
    </citation>
    <scope>NUCLEOTIDE SEQUENCE [LARGE SCALE GENOMIC DNA]</scope>
    <source>
        <strain evidence="1 2">CECT 8960</strain>
    </source>
</reference>
<dbReference type="AlphaFoldDB" id="A0A7W7VG23"/>